<dbReference type="InterPro" id="IPR015943">
    <property type="entry name" value="WD40/YVTN_repeat-like_dom_sf"/>
</dbReference>
<evidence type="ECO:0000313" key="1">
    <source>
        <dbReference type="EMBL" id="TWT79330.1"/>
    </source>
</evidence>
<gene>
    <name evidence="1" type="ORF">CA13_07290</name>
</gene>
<dbReference type="AlphaFoldDB" id="A0A5C5YWT0"/>
<dbReference type="Gene3D" id="2.130.10.10">
    <property type="entry name" value="YVTN repeat-like/Quinoprotein amine dehydrogenase"/>
    <property type="match status" value="1"/>
</dbReference>
<sequence>MILVGLVSCLSLGCDTAQPLSFDTHWSENQDLSNIETDFNWPVKKDYLSLSRPLPFAFIQQMDPQQIKWPKGDPNAKLDFEPFAPGLRRHLRDSFAEGEHSLPILMRVPSENLPGKFAFAISRSGSGLITVSDQLRIWDINSGTMRGEPKPLPSADVTAVMLDQNERHVIVADDEKLYRLSLPNGDVVNSIARPKGEIRQWLRASGSNVICALTDTGALFVCNDGLSQLELYPQRLSGESPKIAINFTGTELLIAAPPTLCTVPLNGLQFEKTFTILDTLTRDFLICNDRNKNYLFSNPFFYQANTVTECRESFGGRGSDIQKTKNFTASGFFWNPLDVAMPVDKQASWPAIIVLSQRQTKQKQTQYVLSEVLPRVRGMSSAAVLSECNSPSAIQLSDQGLRVAVYDSGSVRVYSRDERRFRDAELLREIGQHLVRHGTIEQIEALTDYLSRQGQSHFGLSPNELYAQFIDDAGRAWAELEKYQPNEVERIRRLDDWYRKGSEAALLLSAQRRIRAGYVDYINKEQHMAAAQEDLAPLNAAETPHTLANHLYTLAALKAVKLDSMEQNVRMSLESDASFFPTLYSVAFLVKPNWIQTKEDYPLYSSSIADLHGDQGDATYAKLIASVATPIAVKLMPKFPFDTERLFRGTHDLIESNQASADFLFGLGCIAAAYQNRDVATDVAMHIKRQIGFVPIKSDKPCDLQDFIIYVNNEK</sequence>
<reference evidence="1 2" key="1">
    <citation type="submission" date="2019-02" db="EMBL/GenBank/DDBJ databases">
        <title>Deep-cultivation of Planctomycetes and their phenomic and genomic characterization uncovers novel biology.</title>
        <authorList>
            <person name="Wiegand S."/>
            <person name="Jogler M."/>
            <person name="Boedeker C."/>
            <person name="Pinto D."/>
            <person name="Vollmers J."/>
            <person name="Rivas-Marin E."/>
            <person name="Kohn T."/>
            <person name="Peeters S.H."/>
            <person name="Heuer A."/>
            <person name="Rast P."/>
            <person name="Oberbeckmann S."/>
            <person name="Bunk B."/>
            <person name="Jeske O."/>
            <person name="Meyerdierks A."/>
            <person name="Storesund J.E."/>
            <person name="Kallscheuer N."/>
            <person name="Luecker S."/>
            <person name="Lage O.M."/>
            <person name="Pohl T."/>
            <person name="Merkel B.J."/>
            <person name="Hornburger P."/>
            <person name="Mueller R.-W."/>
            <person name="Bruemmer F."/>
            <person name="Labrenz M."/>
            <person name="Spormann A.M."/>
            <person name="Op Den Camp H."/>
            <person name="Overmann J."/>
            <person name="Amann R."/>
            <person name="Jetten M.S.M."/>
            <person name="Mascher T."/>
            <person name="Medema M.H."/>
            <person name="Devos D.P."/>
            <person name="Kaster A.-K."/>
            <person name="Ovreas L."/>
            <person name="Rohde M."/>
            <person name="Galperin M.Y."/>
            <person name="Jogler C."/>
        </authorList>
    </citation>
    <scope>NUCLEOTIDE SEQUENCE [LARGE SCALE GENOMIC DNA]</scope>
    <source>
        <strain evidence="1 2">CA13</strain>
    </source>
</reference>
<name>A0A5C5YWT0_9BACT</name>
<keyword evidence="2" id="KW-1185">Reference proteome</keyword>
<comment type="caution">
    <text evidence="1">The sequence shown here is derived from an EMBL/GenBank/DDBJ whole genome shotgun (WGS) entry which is preliminary data.</text>
</comment>
<organism evidence="1 2">
    <name type="scientific">Novipirellula herctigrandis</name>
    <dbReference type="NCBI Taxonomy" id="2527986"/>
    <lineage>
        <taxon>Bacteria</taxon>
        <taxon>Pseudomonadati</taxon>
        <taxon>Planctomycetota</taxon>
        <taxon>Planctomycetia</taxon>
        <taxon>Pirellulales</taxon>
        <taxon>Pirellulaceae</taxon>
        <taxon>Novipirellula</taxon>
    </lineage>
</organism>
<dbReference type="SUPFAM" id="SSF82171">
    <property type="entry name" value="DPP6 N-terminal domain-like"/>
    <property type="match status" value="1"/>
</dbReference>
<dbReference type="EMBL" id="SJPJ01000001">
    <property type="protein sequence ID" value="TWT79330.1"/>
    <property type="molecule type" value="Genomic_DNA"/>
</dbReference>
<dbReference type="Proteomes" id="UP000315010">
    <property type="component" value="Unassembled WGS sequence"/>
</dbReference>
<evidence type="ECO:0000313" key="2">
    <source>
        <dbReference type="Proteomes" id="UP000315010"/>
    </source>
</evidence>
<proteinExistence type="predicted"/>
<protein>
    <submittedName>
        <fullName evidence="1">Uncharacterized protein</fullName>
    </submittedName>
</protein>
<accession>A0A5C5YWT0</accession>